<dbReference type="OrthoDB" id="5572844at2759"/>
<dbReference type="Proteomes" id="UP000636479">
    <property type="component" value="Unassembled WGS sequence"/>
</dbReference>
<dbReference type="GO" id="GO:0003677">
    <property type="term" value="F:DNA binding"/>
    <property type="evidence" value="ECO:0007669"/>
    <property type="project" value="TreeGrafter"/>
</dbReference>
<proteinExistence type="predicted"/>
<organism evidence="2 3">
    <name type="scientific">Mycena indigotica</name>
    <dbReference type="NCBI Taxonomy" id="2126181"/>
    <lineage>
        <taxon>Eukaryota</taxon>
        <taxon>Fungi</taxon>
        <taxon>Dikarya</taxon>
        <taxon>Basidiomycota</taxon>
        <taxon>Agaricomycotina</taxon>
        <taxon>Agaricomycetes</taxon>
        <taxon>Agaricomycetidae</taxon>
        <taxon>Agaricales</taxon>
        <taxon>Marasmiineae</taxon>
        <taxon>Mycenaceae</taxon>
        <taxon>Mycena</taxon>
    </lineage>
</organism>
<dbReference type="PANTHER" id="PTHR28027:SF1">
    <property type="entry name" value="CAMP INDEPENDENT REGULATORY PROTEIN (AFU_ORTHOLOGUE AFUA_3G09640)"/>
    <property type="match status" value="1"/>
</dbReference>
<evidence type="ECO:0008006" key="4">
    <source>
        <dbReference type="Google" id="ProtNLM"/>
    </source>
</evidence>
<dbReference type="EMBL" id="JACAZF010000005">
    <property type="protein sequence ID" value="KAF7303959.1"/>
    <property type="molecule type" value="Genomic_DNA"/>
</dbReference>
<dbReference type="PANTHER" id="PTHR28027">
    <property type="entry name" value="TRANSCRIPTIONAL REGULATOR MIT1"/>
    <property type="match status" value="1"/>
</dbReference>
<dbReference type="GeneID" id="59345526"/>
<reference evidence="2" key="1">
    <citation type="submission" date="2020-05" db="EMBL/GenBank/DDBJ databases">
        <title>Mycena genomes resolve the evolution of fungal bioluminescence.</title>
        <authorList>
            <person name="Tsai I.J."/>
        </authorList>
    </citation>
    <scope>NUCLEOTIDE SEQUENCE</scope>
    <source>
        <strain evidence="2">171206Taipei</strain>
    </source>
</reference>
<dbReference type="RefSeq" id="XP_037220931.1">
    <property type="nucleotide sequence ID" value="XM_037363010.1"/>
</dbReference>
<sequence>MSVTHPCLHIRDINDAHRVLQAVRMNILPIVKRRLSISERMGLRSGNVFVWEESDSEEGLLRWTEGRRWSQSRMRGDCLIYEEKVQTTEAERREKATRRAFKYSDLSQAIPPPPKRKDRPTKIDGLTKHAYSVTVKLPNQTAIKKWHLVAYFSAHEASLLPVVEDYNYLRAIEIPRNVFGGHNSRSYAGGGCLDVFPRPTEHPNAFHYRAVSRDSCGPPLSRSPQSPPTRVYNTTDSITLPPMSPTITFKVPLPPLSSLGCFLPKPRDCSIASVPGLSQDDRRVLEKFRVVI</sequence>
<comment type="caution">
    <text evidence="2">The sequence shown here is derived from an EMBL/GenBank/DDBJ whole genome shotgun (WGS) entry which is preliminary data.</text>
</comment>
<evidence type="ECO:0000256" key="1">
    <source>
        <dbReference type="SAM" id="MobiDB-lite"/>
    </source>
</evidence>
<dbReference type="InterPro" id="IPR018608">
    <property type="entry name" value="Gti1/Pac2"/>
</dbReference>
<dbReference type="AlphaFoldDB" id="A0A8H6W383"/>
<keyword evidence="3" id="KW-1185">Reference proteome</keyword>
<name>A0A8H6W383_9AGAR</name>
<dbReference type="Pfam" id="PF09729">
    <property type="entry name" value="Gti1_Pac2"/>
    <property type="match status" value="1"/>
</dbReference>
<feature type="region of interest" description="Disordered" evidence="1">
    <location>
        <begin position="103"/>
        <end position="122"/>
    </location>
</feature>
<accession>A0A8H6W383</accession>
<protein>
    <recommendedName>
        <fullName evidence="4">Gti1/Pac2 family-domain-containing protein</fullName>
    </recommendedName>
</protein>
<evidence type="ECO:0000313" key="3">
    <source>
        <dbReference type="Proteomes" id="UP000636479"/>
    </source>
</evidence>
<gene>
    <name evidence="2" type="ORF">MIND_00626600</name>
</gene>
<evidence type="ECO:0000313" key="2">
    <source>
        <dbReference type="EMBL" id="KAF7303959.1"/>
    </source>
</evidence>